<reference evidence="8" key="1">
    <citation type="submission" date="2011-01" db="EMBL/GenBank/DDBJ databases">
        <title>Complete sequence of chromosome of Acidobacterium sp. MP5ACTX9.</title>
        <authorList>
            <consortium name="US DOE Joint Genome Institute"/>
            <person name="Lucas S."/>
            <person name="Copeland A."/>
            <person name="Lapidus A."/>
            <person name="Cheng J.-F."/>
            <person name="Goodwin L."/>
            <person name="Pitluck S."/>
            <person name="Teshima H."/>
            <person name="Detter J.C."/>
            <person name="Han C."/>
            <person name="Tapia R."/>
            <person name="Land M."/>
            <person name="Hauser L."/>
            <person name="Kyrpides N."/>
            <person name="Ivanova N."/>
            <person name="Ovchinnikova G."/>
            <person name="Pagani I."/>
            <person name="Rawat S.R."/>
            <person name="Mannisto M."/>
            <person name="Haggblom M.M."/>
            <person name="Woyke T."/>
        </authorList>
    </citation>
    <scope>NUCLEOTIDE SEQUENCE [LARGE SCALE GENOMIC DNA]</scope>
    <source>
        <strain evidence="8">MP5ACTX9</strain>
    </source>
</reference>
<feature type="transmembrane region" description="Helical" evidence="5">
    <location>
        <begin position="131"/>
        <end position="155"/>
    </location>
</feature>
<evidence type="ECO:0000259" key="6">
    <source>
        <dbReference type="Pfam" id="PF01694"/>
    </source>
</evidence>
<proteinExistence type="predicted"/>
<dbReference type="PANTHER" id="PTHR43066">
    <property type="entry name" value="RHOMBOID-RELATED PROTEIN"/>
    <property type="match status" value="1"/>
</dbReference>
<dbReference type="Pfam" id="PF01694">
    <property type="entry name" value="Rhomboid"/>
    <property type="match status" value="1"/>
</dbReference>
<keyword evidence="2 5" id="KW-0812">Transmembrane</keyword>
<dbReference type="SUPFAM" id="SSF144091">
    <property type="entry name" value="Rhomboid-like"/>
    <property type="match status" value="1"/>
</dbReference>
<evidence type="ECO:0000256" key="5">
    <source>
        <dbReference type="SAM" id="Phobius"/>
    </source>
</evidence>
<protein>
    <submittedName>
        <fullName evidence="7">Rhomboid family protein</fullName>
    </submittedName>
</protein>
<dbReference type="EMBL" id="CP002480">
    <property type="protein sequence ID" value="ADW70413.1"/>
    <property type="molecule type" value="Genomic_DNA"/>
</dbReference>
<feature type="domain" description="Peptidase S54 rhomboid" evidence="6">
    <location>
        <begin position="91"/>
        <end position="235"/>
    </location>
</feature>
<keyword evidence="8" id="KW-1185">Reference proteome</keyword>
<feature type="transmembrane region" description="Helical" evidence="5">
    <location>
        <begin position="51"/>
        <end position="73"/>
    </location>
</feature>
<dbReference type="Proteomes" id="UP000000343">
    <property type="component" value="Chromosome"/>
</dbReference>
<keyword evidence="4 5" id="KW-0472">Membrane</keyword>
<dbReference type="AlphaFoldDB" id="E8X3B2"/>
<name>E8X3B2_GRATM</name>
<evidence type="ECO:0000256" key="3">
    <source>
        <dbReference type="ARBA" id="ARBA00022989"/>
    </source>
</evidence>
<dbReference type="GO" id="GO:0004252">
    <property type="term" value="F:serine-type endopeptidase activity"/>
    <property type="evidence" value="ECO:0007669"/>
    <property type="project" value="InterPro"/>
</dbReference>
<dbReference type="InterPro" id="IPR035952">
    <property type="entry name" value="Rhomboid-like_sf"/>
</dbReference>
<dbReference type="PaxDb" id="1198114-AciX9_3407"/>
<dbReference type="eggNOG" id="COG0705">
    <property type="taxonomic scope" value="Bacteria"/>
</dbReference>
<comment type="subcellular location">
    <subcellularLocation>
        <location evidence="1">Membrane</location>
        <topology evidence="1">Multi-pass membrane protein</topology>
    </subcellularLocation>
</comment>
<evidence type="ECO:0000313" key="8">
    <source>
        <dbReference type="Proteomes" id="UP000000343"/>
    </source>
</evidence>
<keyword evidence="3 5" id="KW-1133">Transmembrane helix</keyword>
<evidence type="ECO:0000313" key="7">
    <source>
        <dbReference type="EMBL" id="ADW70413.1"/>
    </source>
</evidence>
<organism evidence="8">
    <name type="scientific">Granulicella tundricola (strain ATCC BAA-1859 / DSM 23138 / MP5ACTX9)</name>
    <dbReference type="NCBI Taxonomy" id="1198114"/>
    <lineage>
        <taxon>Bacteria</taxon>
        <taxon>Pseudomonadati</taxon>
        <taxon>Acidobacteriota</taxon>
        <taxon>Terriglobia</taxon>
        <taxon>Terriglobales</taxon>
        <taxon>Acidobacteriaceae</taxon>
        <taxon>Granulicella</taxon>
    </lineage>
</organism>
<sequence length="303" mass="33836">MLPGTRALPYYQSRRDVSAGGAGSAYDGEIMARSGPISMTLPPFAGATRRLILWNVAVFFALAILAFGSRGLVSLLEIHLQLTPELALLHGEVWQFVTYAFINGSIINTAFAMLTLWFVGSLLEGSFGSRWLYEIYLISAIGGAVVASAVSMSHIERLQPIYAASGPYAGIFGLMIAIGAFFGDQEFLLFFVLRMKAKYLVAIYILVDVAMLLKSSDAFSALLQLSGGLCGYIFLRLAPRRGLAMGISERYFALRNEFYRAKRRRAAKKFEVYMRKQNREVHFDKDGRYVDPDKDPTDKRWMN</sequence>
<accession>E8X3B2</accession>
<dbReference type="STRING" id="1198114.AciX9_3407"/>
<dbReference type="Gene3D" id="1.20.1540.10">
    <property type="entry name" value="Rhomboid-like"/>
    <property type="match status" value="1"/>
</dbReference>
<feature type="transmembrane region" description="Helical" evidence="5">
    <location>
        <begin position="219"/>
        <end position="238"/>
    </location>
</feature>
<dbReference type="HOGENOM" id="CLU_1025367_0_0_0"/>
<feature type="transmembrane region" description="Helical" evidence="5">
    <location>
        <begin position="195"/>
        <end position="213"/>
    </location>
</feature>
<evidence type="ECO:0000256" key="4">
    <source>
        <dbReference type="ARBA" id="ARBA00023136"/>
    </source>
</evidence>
<feature type="transmembrane region" description="Helical" evidence="5">
    <location>
        <begin position="93"/>
        <end position="119"/>
    </location>
</feature>
<dbReference type="KEGG" id="acm:AciX9_3407"/>
<gene>
    <name evidence="7" type="ordered locus">AciX9_3407</name>
</gene>
<evidence type="ECO:0000256" key="2">
    <source>
        <dbReference type="ARBA" id="ARBA00022692"/>
    </source>
</evidence>
<evidence type="ECO:0000256" key="1">
    <source>
        <dbReference type="ARBA" id="ARBA00004141"/>
    </source>
</evidence>
<feature type="transmembrane region" description="Helical" evidence="5">
    <location>
        <begin position="161"/>
        <end position="183"/>
    </location>
</feature>
<dbReference type="PANTHER" id="PTHR43066:SF11">
    <property type="entry name" value="PEPTIDASE S54 RHOMBOID DOMAIN-CONTAINING PROTEIN"/>
    <property type="match status" value="1"/>
</dbReference>
<dbReference type="InterPro" id="IPR022764">
    <property type="entry name" value="Peptidase_S54_rhomboid_dom"/>
</dbReference>
<dbReference type="GO" id="GO:0016020">
    <property type="term" value="C:membrane"/>
    <property type="evidence" value="ECO:0007669"/>
    <property type="project" value="UniProtKB-SubCell"/>
</dbReference>